<keyword evidence="3" id="KW-1185">Reference proteome</keyword>
<name>A0A365K3F5_9BACL</name>
<evidence type="ECO:0008006" key="4">
    <source>
        <dbReference type="Google" id="ProtNLM"/>
    </source>
</evidence>
<feature type="transmembrane region" description="Helical" evidence="1">
    <location>
        <begin position="16"/>
        <end position="38"/>
    </location>
</feature>
<dbReference type="EMBL" id="QLZQ01000005">
    <property type="protein sequence ID" value="RAZ67035.1"/>
    <property type="molecule type" value="Genomic_DNA"/>
</dbReference>
<sequence length="162" mass="18395">MGGTGGMEYYEAQYDWVWPLIGCIAVTGLAIMGVNWLWRKILGVERKKFFSRETNFVNDRHEKVDAYFRWGGAAISIAALFTFPSHRFTFLPLAALLAVAGMQGAYSVYMEKRHAENPNDYKYSLLQFLTSSIIICTCTITFFPEFAELILDELRSLAIPAN</sequence>
<keyword evidence="1" id="KW-1133">Transmembrane helix</keyword>
<proteinExistence type="predicted"/>
<dbReference type="Proteomes" id="UP000251869">
    <property type="component" value="Unassembled WGS sequence"/>
</dbReference>
<feature type="transmembrane region" description="Helical" evidence="1">
    <location>
        <begin position="90"/>
        <end position="109"/>
    </location>
</feature>
<reference evidence="2 3" key="1">
    <citation type="submission" date="2018-06" db="EMBL/GenBank/DDBJ databases">
        <title>The draft genome sequences of strains SCU63 and S1.</title>
        <authorList>
            <person name="Gan L."/>
        </authorList>
    </citation>
    <scope>NUCLEOTIDE SEQUENCE [LARGE SCALE GENOMIC DNA]</scope>
    <source>
        <strain evidence="2 3">S1</strain>
    </source>
</reference>
<protein>
    <recommendedName>
        <fullName evidence="4">DUF4181 domain-containing protein</fullName>
    </recommendedName>
</protein>
<evidence type="ECO:0000313" key="2">
    <source>
        <dbReference type="EMBL" id="RAZ67035.1"/>
    </source>
</evidence>
<evidence type="ECO:0000256" key="1">
    <source>
        <dbReference type="SAM" id="Phobius"/>
    </source>
</evidence>
<evidence type="ECO:0000313" key="3">
    <source>
        <dbReference type="Proteomes" id="UP000251869"/>
    </source>
</evidence>
<dbReference type="OrthoDB" id="2428213at2"/>
<feature type="transmembrane region" description="Helical" evidence="1">
    <location>
        <begin position="121"/>
        <end position="143"/>
    </location>
</feature>
<dbReference type="AlphaFoldDB" id="A0A365K3F5"/>
<feature type="transmembrane region" description="Helical" evidence="1">
    <location>
        <begin position="66"/>
        <end position="84"/>
    </location>
</feature>
<dbReference type="Pfam" id="PF13789">
    <property type="entry name" value="DUF4181"/>
    <property type="match status" value="1"/>
</dbReference>
<gene>
    <name evidence="2" type="ORF">DP119_12085</name>
</gene>
<keyword evidence="1" id="KW-0472">Membrane</keyword>
<keyword evidence="1" id="KW-0812">Transmembrane</keyword>
<organism evidence="2 3">
    <name type="scientific">Planococcus maitriensis</name>
    <dbReference type="NCBI Taxonomy" id="221799"/>
    <lineage>
        <taxon>Bacteria</taxon>
        <taxon>Bacillati</taxon>
        <taxon>Bacillota</taxon>
        <taxon>Bacilli</taxon>
        <taxon>Bacillales</taxon>
        <taxon>Caryophanaceae</taxon>
        <taxon>Planococcus</taxon>
    </lineage>
</organism>
<dbReference type="InterPro" id="IPR025441">
    <property type="entry name" value="DUF4181"/>
</dbReference>
<dbReference type="RefSeq" id="WP_112233422.1">
    <property type="nucleotide sequence ID" value="NZ_QLZQ01000005.1"/>
</dbReference>
<accession>A0A365K3F5</accession>
<comment type="caution">
    <text evidence="2">The sequence shown here is derived from an EMBL/GenBank/DDBJ whole genome shotgun (WGS) entry which is preliminary data.</text>
</comment>